<feature type="region of interest" description="Disordered" evidence="1">
    <location>
        <begin position="1"/>
        <end position="24"/>
    </location>
</feature>
<gene>
    <name evidence="2" type="ORF">C435_03318</name>
</gene>
<evidence type="ECO:0000256" key="1">
    <source>
        <dbReference type="SAM" id="MobiDB-lite"/>
    </source>
</evidence>
<comment type="caution">
    <text evidence="2">The sequence shown here is derived from an EMBL/GenBank/DDBJ whole genome shotgun (WGS) entry which is preliminary data.</text>
</comment>
<dbReference type="PATRIC" id="fig|662475.6.peg.644"/>
<evidence type="ECO:0000313" key="2">
    <source>
        <dbReference type="EMBL" id="EMA24890.1"/>
    </source>
</evidence>
<accession>M0KYN0</accession>
<organism evidence="2 3">
    <name type="scientific">Haloarcula marismortui ATCC 33799</name>
    <dbReference type="NCBI Taxonomy" id="662475"/>
    <lineage>
        <taxon>Archaea</taxon>
        <taxon>Methanobacteriati</taxon>
        <taxon>Methanobacteriota</taxon>
        <taxon>Stenosarchaea group</taxon>
        <taxon>Halobacteria</taxon>
        <taxon>Halobacteriales</taxon>
        <taxon>Haloarculaceae</taxon>
        <taxon>Haloarcula</taxon>
    </lineage>
</organism>
<reference evidence="2 3" key="1">
    <citation type="journal article" date="2014" name="PLoS Genet.">
        <title>Phylogenetically driven sequencing of extremely halophilic archaea reveals strategies for static and dynamic osmo-response.</title>
        <authorList>
            <person name="Becker E.A."/>
            <person name="Seitzer P.M."/>
            <person name="Tritt A."/>
            <person name="Larsen D."/>
            <person name="Krusor M."/>
            <person name="Yao A.I."/>
            <person name="Wu D."/>
            <person name="Madern D."/>
            <person name="Eisen J.A."/>
            <person name="Darling A.E."/>
            <person name="Facciotti M.T."/>
        </authorList>
    </citation>
    <scope>NUCLEOTIDE SEQUENCE [LARGE SCALE GENOMIC DNA]</scope>
    <source>
        <strain evidence="2 3">ATCC 33799</strain>
    </source>
</reference>
<keyword evidence="3" id="KW-1185">Reference proteome</keyword>
<sequence length="176" mass="19021">MTSNTEQSIDLGPDTPVYGTEGTGIGIDEDGCGYIQITTAEEVSYTFTVEKAAVEGFVEKVAAETDPRPGLEPPEDAPTDIESPHGWDAALRHTGGGIWNIIFRKIFDGNRIDVTIDAGNPDGVAVGGYRRGNWLGEITHTELDDPGYETALQTARCLIEQIEAGEFEDEIEEVFG</sequence>
<name>M0KYN0_9EURY</name>
<dbReference type="RefSeq" id="WP_007188080.1">
    <property type="nucleotide sequence ID" value="NZ_AOLS01000016.1"/>
</dbReference>
<dbReference type="EMBL" id="AOLS01000016">
    <property type="protein sequence ID" value="EMA24890.1"/>
    <property type="molecule type" value="Genomic_DNA"/>
</dbReference>
<proteinExistence type="predicted"/>
<dbReference type="Proteomes" id="UP000011687">
    <property type="component" value="Unassembled WGS sequence"/>
</dbReference>
<protein>
    <submittedName>
        <fullName evidence="2">Uncharacterized protein</fullName>
    </submittedName>
</protein>
<evidence type="ECO:0000313" key="3">
    <source>
        <dbReference type="Proteomes" id="UP000011687"/>
    </source>
</evidence>
<dbReference type="AlphaFoldDB" id="M0KYN0"/>